<organism evidence="9 10">
    <name type="scientific">Xylaria hypoxylon</name>
    <dbReference type="NCBI Taxonomy" id="37992"/>
    <lineage>
        <taxon>Eukaryota</taxon>
        <taxon>Fungi</taxon>
        <taxon>Dikarya</taxon>
        <taxon>Ascomycota</taxon>
        <taxon>Pezizomycotina</taxon>
        <taxon>Sordariomycetes</taxon>
        <taxon>Xylariomycetidae</taxon>
        <taxon>Xylariales</taxon>
        <taxon>Xylariaceae</taxon>
        <taxon>Xylaria</taxon>
    </lineage>
</organism>
<evidence type="ECO:0000256" key="4">
    <source>
        <dbReference type="ARBA" id="ARBA00013043"/>
    </source>
</evidence>
<evidence type="ECO:0000313" key="10">
    <source>
        <dbReference type="Proteomes" id="UP000297716"/>
    </source>
</evidence>
<dbReference type="GO" id="GO:0005737">
    <property type="term" value="C:cytoplasm"/>
    <property type="evidence" value="ECO:0007669"/>
    <property type="project" value="TreeGrafter"/>
</dbReference>
<dbReference type="Pfam" id="PF02152">
    <property type="entry name" value="FolB"/>
    <property type="match status" value="1"/>
</dbReference>
<dbReference type="InterPro" id="IPR006157">
    <property type="entry name" value="FolB_dom"/>
</dbReference>
<dbReference type="Proteomes" id="UP000297716">
    <property type="component" value="Unassembled WGS sequence"/>
</dbReference>
<evidence type="ECO:0000256" key="1">
    <source>
        <dbReference type="ARBA" id="ARBA00001353"/>
    </source>
</evidence>
<protein>
    <recommendedName>
        <fullName evidence="4">dihydroneopterin aldolase</fullName>
        <ecNumber evidence="4">4.1.2.25</ecNumber>
    </recommendedName>
    <alternativeName>
        <fullName evidence="7">7,8-dihydroneopterin aldolase</fullName>
    </alternativeName>
</protein>
<proteinExistence type="inferred from homology"/>
<comment type="catalytic activity">
    <reaction evidence="1">
        <text>7,8-dihydroneopterin = 6-hydroxymethyl-7,8-dihydropterin + glycolaldehyde</text>
        <dbReference type="Rhea" id="RHEA:10540"/>
        <dbReference type="ChEBI" id="CHEBI:17001"/>
        <dbReference type="ChEBI" id="CHEBI:17071"/>
        <dbReference type="ChEBI" id="CHEBI:44841"/>
        <dbReference type="EC" id="4.1.2.25"/>
    </reaction>
</comment>
<feature type="domain" description="Dihydroneopterin aldolase/epimerase" evidence="8">
    <location>
        <begin position="138"/>
        <end position="250"/>
    </location>
</feature>
<dbReference type="EC" id="4.1.2.25" evidence="4"/>
<dbReference type="EMBL" id="SKBN01000124">
    <property type="protein sequence ID" value="TGJ82551.1"/>
    <property type="molecule type" value="Genomic_DNA"/>
</dbReference>
<keyword evidence="5" id="KW-0289">Folate biosynthesis</keyword>
<dbReference type="OrthoDB" id="5425486at2759"/>
<dbReference type="GO" id="GO:0004150">
    <property type="term" value="F:dihydroneopterin aldolase activity"/>
    <property type="evidence" value="ECO:0007669"/>
    <property type="project" value="UniProtKB-EC"/>
</dbReference>
<dbReference type="AlphaFoldDB" id="A0A4Z0YT30"/>
<reference evidence="9 10" key="1">
    <citation type="submission" date="2019-03" db="EMBL/GenBank/DDBJ databases">
        <title>Draft genome sequence of Xylaria hypoxylon DSM 108379, a ubiquitous saprotrophic-parasitic fungi on hardwood.</title>
        <authorList>
            <person name="Buettner E."/>
            <person name="Leonhardt S."/>
            <person name="Gebauer A.M."/>
            <person name="Liers C."/>
            <person name="Hofrichter M."/>
            <person name="Kellner H."/>
        </authorList>
    </citation>
    <scope>NUCLEOTIDE SEQUENCE [LARGE SCALE GENOMIC DNA]</scope>
    <source>
        <strain evidence="9 10">DSM 108379</strain>
    </source>
</reference>
<accession>A0A4Z0YT30</accession>
<evidence type="ECO:0000256" key="6">
    <source>
        <dbReference type="ARBA" id="ARBA00023239"/>
    </source>
</evidence>
<evidence type="ECO:0000313" key="9">
    <source>
        <dbReference type="EMBL" id="TGJ82551.1"/>
    </source>
</evidence>
<comment type="similarity">
    <text evidence="3">Belongs to the DHNA family.</text>
</comment>
<dbReference type="STRING" id="37992.A0A4Z0YT30"/>
<evidence type="ECO:0000259" key="8">
    <source>
        <dbReference type="SMART" id="SM00905"/>
    </source>
</evidence>
<dbReference type="InterPro" id="IPR043133">
    <property type="entry name" value="GTP-CH-I_C/QueF"/>
</dbReference>
<keyword evidence="6" id="KW-0456">Lyase</keyword>
<dbReference type="InterPro" id="IPR006156">
    <property type="entry name" value="Dihydroneopterin_aldolase"/>
</dbReference>
<sequence length="252" mass="27372">ASARDAVNAETVHYGNLSKTLLGGMKLFSVPSSSSEKAKTASDKEGDSGVPHTADVFEILWVKMTGRVVDGSRVALPLDQVPFLDATRLRSLALTIHLPKASLLGSGVSLTTTACFADAGDLAGEEKRNPLRSYARSLRLHGLHVPTLIGVNSNERTAKQMVVVDVEIDRFDVREDIHPELERVVVETLESSSFETLEALGTHIANQILDEFRIGDSPQTMRERGWQVRVCLEKPIAVPFADCPSVEVRAGS</sequence>
<keyword evidence="10" id="KW-1185">Reference proteome</keyword>
<evidence type="ECO:0000256" key="2">
    <source>
        <dbReference type="ARBA" id="ARBA00005013"/>
    </source>
</evidence>
<name>A0A4Z0YT30_9PEZI</name>
<dbReference type="PANTHER" id="PTHR42844:SF1">
    <property type="entry name" value="DIHYDRONEOPTERIN ALDOLASE 1-RELATED"/>
    <property type="match status" value="1"/>
</dbReference>
<dbReference type="SMART" id="SM00905">
    <property type="entry name" value="FolB"/>
    <property type="match status" value="1"/>
</dbReference>
<comment type="caution">
    <text evidence="9">The sequence shown here is derived from an EMBL/GenBank/DDBJ whole genome shotgun (WGS) entry which is preliminary data.</text>
</comment>
<comment type="pathway">
    <text evidence="2">Cofactor biosynthesis; tetrahydrofolate biosynthesis; 2-amino-4-hydroxy-6-hydroxymethyl-7,8-dihydropteridine diphosphate from 7,8-dihydroneopterin triphosphate: step 3/4.</text>
</comment>
<dbReference type="SUPFAM" id="SSF55620">
    <property type="entry name" value="Tetrahydrobiopterin biosynthesis enzymes-like"/>
    <property type="match status" value="1"/>
</dbReference>
<evidence type="ECO:0000256" key="3">
    <source>
        <dbReference type="ARBA" id="ARBA00005708"/>
    </source>
</evidence>
<gene>
    <name evidence="9" type="ORF">E0Z10_g6199</name>
</gene>
<dbReference type="PANTHER" id="PTHR42844">
    <property type="entry name" value="DIHYDRONEOPTERIN ALDOLASE 1-RELATED"/>
    <property type="match status" value="1"/>
</dbReference>
<evidence type="ECO:0000256" key="7">
    <source>
        <dbReference type="ARBA" id="ARBA00032903"/>
    </source>
</evidence>
<evidence type="ECO:0000256" key="5">
    <source>
        <dbReference type="ARBA" id="ARBA00022909"/>
    </source>
</evidence>
<dbReference type="GO" id="GO:0046656">
    <property type="term" value="P:folic acid biosynthetic process"/>
    <property type="evidence" value="ECO:0007669"/>
    <property type="project" value="UniProtKB-KW"/>
</dbReference>
<dbReference type="Gene3D" id="3.30.1130.10">
    <property type="match status" value="1"/>
</dbReference>
<feature type="non-terminal residue" evidence="9">
    <location>
        <position position="1"/>
    </location>
</feature>